<accession>A0ACB9EB83</accession>
<protein>
    <submittedName>
        <fullName evidence="1">Uncharacterized protein</fullName>
    </submittedName>
</protein>
<gene>
    <name evidence="1" type="ORF">L1987_56000</name>
</gene>
<dbReference type="Proteomes" id="UP001056120">
    <property type="component" value="Linkage Group LG18"/>
</dbReference>
<evidence type="ECO:0000313" key="1">
    <source>
        <dbReference type="EMBL" id="KAI3756184.1"/>
    </source>
</evidence>
<dbReference type="EMBL" id="CM042035">
    <property type="protein sequence ID" value="KAI3756184.1"/>
    <property type="molecule type" value="Genomic_DNA"/>
</dbReference>
<proteinExistence type="predicted"/>
<evidence type="ECO:0000313" key="2">
    <source>
        <dbReference type="Proteomes" id="UP001056120"/>
    </source>
</evidence>
<organism evidence="1 2">
    <name type="scientific">Smallanthus sonchifolius</name>
    <dbReference type="NCBI Taxonomy" id="185202"/>
    <lineage>
        <taxon>Eukaryota</taxon>
        <taxon>Viridiplantae</taxon>
        <taxon>Streptophyta</taxon>
        <taxon>Embryophyta</taxon>
        <taxon>Tracheophyta</taxon>
        <taxon>Spermatophyta</taxon>
        <taxon>Magnoliopsida</taxon>
        <taxon>eudicotyledons</taxon>
        <taxon>Gunneridae</taxon>
        <taxon>Pentapetalae</taxon>
        <taxon>asterids</taxon>
        <taxon>campanulids</taxon>
        <taxon>Asterales</taxon>
        <taxon>Asteraceae</taxon>
        <taxon>Asteroideae</taxon>
        <taxon>Heliantheae alliance</taxon>
        <taxon>Millerieae</taxon>
        <taxon>Smallanthus</taxon>
    </lineage>
</organism>
<keyword evidence="2" id="KW-1185">Reference proteome</keyword>
<sequence>MESFTKEFERLKIRLDEIRLATDDFKTKAIGSGGFGMVYGGELSCFKGRRKVAIKCLSSKHGQGGLEFWDEITILARHTHENLVTLLGFCIEGGKMILVYEYASNGSLDRHLSSPDFTWTRRLKTCLDTARGLSYLHDASGTKERIIHRDIKSSNILLDANWNAKVSDMGLSKIAPANQQHMGNFSDVVGTTGYCDPYYLKTKFLTKESDVYSFGVLLFEVLCGRLCFEKSNGQVKVIVPKWKQSYKQNKLQEIIFDDLKQQMDPTSLKIYSDIAFKCLQESPEERPLMPDVVEELETALQYQELHERLILPEDYKEMLMITEEHPLNNIPETELKMRLFKGTLLNRGKTWFSLNMDGEHCEMISIAECLPSIASEPSASEPWHYVLSSEYNSRFKAGCYEPLGTEFKTNVRTQFLSPQITYTVNLVFKIKKNRKQYIVIEHKLEGEKRTSYAFLSGEREDGWLTAELYQFTSEQRTVGLEIMFYTKYCPNLLVEGIEFRPEKMQPISVKETYWKQKLPEDYEDIIKWSEDGVRWETTKDLYYIFCKGFLINHGEAWFSLDKDGKKCLMLSARAALQESKWKWISVAGTRFEVADYCDLPKFGIFFKFRSELLSPETTYGTYLVYKLPEGYKYVKPPPVQVVDKDSKEVHDIFLRTPQTPVISCNVKNKAFSPCNRPKTKGLPNLRSDGWMEVQVREFQTNTTSKWISTCLKLSGYDMGLIGITVQCLEFRPI</sequence>
<comment type="caution">
    <text evidence="1">The sequence shown here is derived from an EMBL/GenBank/DDBJ whole genome shotgun (WGS) entry which is preliminary data.</text>
</comment>
<reference evidence="2" key="1">
    <citation type="journal article" date="2022" name="Mol. Ecol. Resour.">
        <title>The genomes of chicory, endive, great burdock and yacon provide insights into Asteraceae palaeo-polyploidization history and plant inulin production.</title>
        <authorList>
            <person name="Fan W."/>
            <person name="Wang S."/>
            <person name="Wang H."/>
            <person name="Wang A."/>
            <person name="Jiang F."/>
            <person name="Liu H."/>
            <person name="Zhao H."/>
            <person name="Xu D."/>
            <person name="Zhang Y."/>
        </authorList>
    </citation>
    <scope>NUCLEOTIDE SEQUENCE [LARGE SCALE GENOMIC DNA]</scope>
    <source>
        <strain evidence="2">cv. Yunnan</strain>
    </source>
</reference>
<name>A0ACB9EB83_9ASTR</name>
<reference evidence="1 2" key="2">
    <citation type="journal article" date="2022" name="Mol. Ecol. Resour.">
        <title>The genomes of chicory, endive, great burdock and yacon provide insights into Asteraceae paleo-polyploidization history and plant inulin production.</title>
        <authorList>
            <person name="Fan W."/>
            <person name="Wang S."/>
            <person name="Wang H."/>
            <person name="Wang A."/>
            <person name="Jiang F."/>
            <person name="Liu H."/>
            <person name="Zhao H."/>
            <person name="Xu D."/>
            <person name="Zhang Y."/>
        </authorList>
    </citation>
    <scope>NUCLEOTIDE SEQUENCE [LARGE SCALE GENOMIC DNA]</scope>
    <source>
        <strain evidence="2">cv. Yunnan</strain>
        <tissue evidence="1">Leaves</tissue>
    </source>
</reference>